<dbReference type="EMBL" id="JAHRIQ010072257">
    <property type="protein sequence ID" value="MEQ2245069.1"/>
    <property type="molecule type" value="Genomic_DNA"/>
</dbReference>
<sequence>MVYFNVHHNFEIEWNCLLNNVFCKQSAHWVLEMYYTVHRAVCRFVCVYVSLLPPLITQCDRQVCSRAGAHQAQTGGALRGVHSLRQMPDCFVYMIDNQALYFWARIHTDSQSPLRELLS</sequence>
<evidence type="ECO:0000313" key="2">
    <source>
        <dbReference type="Proteomes" id="UP001482620"/>
    </source>
</evidence>
<keyword evidence="2" id="KW-1185">Reference proteome</keyword>
<proteinExistence type="predicted"/>
<dbReference type="Proteomes" id="UP001482620">
    <property type="component" value="Unassembled WGS sequence"/>
</dbReference>
<name>A0ABV0UK40_9TELE</name>
<organism evidence="1 2">
    <name type="scientific">Ilyodon furcidens</name>
    <name type="common">goldbreast splitfin</name>
    <dbReference type="NCBI Taxonomy" id="33524"/>
    <lineage>
        <taxon>Eukaryota</taxon>
        <taxon>Metazoa</taxon>
        <taxon>Chordata</taxon>
        <taxon>Craniata</taxon>
        <taxon>Vertebrata</taxon>
        <taxon>Euteleostomi</taxon>
        <taxon>Actinopterygii</taxon>
        <taxon>Neopterygii</taxon>
        <taxon>Teleostei</taxon>
        <taxon>Neoteleostei</taxon>
        <taxon>Acanthomorphata</taxon>
        <taxon>Ovalentaria</taxon>
        <taxon>Atherinomorphae</taxon>
        <taxon>Cyprinodontiformes</taxon>
        <taxon>Goodeidae</taxon>
        <taxon>Ilyodon</taxon>
    </lineage>
</organism>
<evidence type="ECO:0000313" key="1">
    <source>
        <dbReference type="EMBL" id="MEQ2245069.1"/>
    </source>
</evidence>
<reference evidence="1 2" key="1">
    <citation type="submission" date="2021-06" db="EMBL/GenBank/DDBJ databases">
        <authorList>
            <person name="Palmer J.M."/>
        </authorList>
    </citation>
    <scope>NUCLEOTIDE SEQUENCE [LARGE SCALE GENOMIC DNA]</scope>
    <source>
        <strain evidence="2">if_2019</strain>
        <tissue evidence="1">Muscle</tissue>
    </source>
</reference>
<gene>
    <name evidence="1" type="ORF">ILYODFUR_023721</name>
</gene>
<comment type="caution">
    <text evidence="1">The sequence shown here is derived from an EMBL/GenBank/DDBJ whole genome shotgun (WGS) entry which is preliminary data.</text>
</comment>
<protein>
    <submittedName>
        <fullName evidence="1">Uncharacterized protein</fullName>
    </submittedName>
</protein>
<accession>A0ABV0UK40</accession>